<evidence type="ECO:0000256" key="6">
    <source>
        <dbReference type="ARBA" id="ARBA00022692"/>
    </source>
</evidence>
<comment type="caution">
    <text evidence="16">The sequence shown here is derived from an EMBL/GenBank/DDBJ whole genome shotgun (WGS) entry which is preliminary data.</text>
</comment>
<reference evidence="16 17" key="1">
    <citation type="submission" date="2022-05" db="EMBL/GenBank/DDBJ databases">
        <title>Novel Pseudomonas spp. Isolated from a Rainbow Trout Aquaculture Facility.</title>
        <authorList>
            <person name="Testerman T."/>
            <person name="Graf J."/>
        </authorList>
    </citation>
    <scope>NUCLEOTIDE SEQUENCE [LARGE SCALE GENOMIC DNA]</scope>
    <source>
        <strain evidence="16 17">ID681</strain>
    </source>
</reference>
<comment type="similarity">
    <text evidence="2 14">Belongs to the DsbB family.</text>
</comment>
<keyword evidence="8 14" id="KW-1133">Transmembrane helix</keyword>
<evidence type="ECO:0000256" key="5">
    <source>
        <dbReference type="ARBA" id="ARBA00022519"/>
    </source>
</evidence>
<evidence type="ECO:0000256" key="9">
    <source>
        <dbReference type="ARBA" id="ARBA00023002"/>
    </source>
</evidence>
<evidence type="ECO:0000313" key="17">
    <source>
        <dbReference type="Proteomes" id="UP001148203"/>
    </source>
</evidence>
<keyword evidence="3 14" id="KW-0813">Transport</keyword>
<feature type="transmembrane region" description="Helical" evidence="15">
    <location>
        <begin position="42"/>
        <end position="58"/>
    </location>
</feature>
<dbReference type="Proteomes" id="UP001148203">
    <property type="component" value="Unassembled WGS sequence"/>
</dbReference>
<feature type="transmembrane region" description="Helical" evidence="15">
    <location>
        <begin position="143"/>
        <end position="163"/>
    </location>
</feature>
<protein>
    <recommendedName>
        <fullName evidence="14">Disulfide bond formation protein B</fullName>
    </recommendedName>
    <alternativeName>
        <fullName evidence="14">Disulfide oxidoreductase</fullName>
    </alternativeName>
</protein>
<evidence type="ECO:0000256" key="2">
    <source>
        <dbReference type="ARBA" id="ARBA00008823"/>
    </source>
</evidence>
<feature type="disulfide bond" description="Redox-active" evidence="14">
    <location>
        <begin position="36"/>
        <end position="39"/>
    </location>
</feature>
<name>A0ABT5NRK1_9PSED</name>
<organism evidence="16 17">
    <name type="scientific">Pseudomonas fontis</name>
    <dbReference type="NCBI Taxonomy" id="2942633"/>
    <lineage>
        <taxon>Bacteria</taxon>
        <taxon>Pseudomonadati</taxon>
        <taxon>Pseudomonadota</taxon>
        <taxon>Gammaproteobacteria</taxon>
        <taxon>Pseudomonadales</taxon>
        <taxon>Pseudomonadaceae</taxon>
        <taxon>Pseudomonas</taxon>
    </lineage>
</organism>
<evidence type="ECO:0000256" key="12">
    <source>
        <dbReference type="ARBA" id="ARBA00023186"/>
    </source>
</evidence>
<feature type="topological domain" description="Periplasmic" evidence="14">
    <location>
        <begin position="27"/>
        <end position="44"/>
    </location>
</feature>
<keyword evidence="17" id="KW-1185">Reference proteome</keyword>
<keyword evidence="12 14" id="KW-0143">Chaperone</keyword>
<keyword evidence="6 14" id="KW-0812">Transmembrane</keyword>
<keyword evidence="9 14" id="KW-0560">Oxidoreductase</keyword>
<dbReference type="PANTHER" id="PTHR36570">
    <property type="entry name" value="DISULFIDE BOND FORMATION PROTEIN B"/>
    <property type="match status" value="1"/>
</dbReference>
<evidence type="ECO:0000256" key="1">
    <source>
        <dbReference type="ARBA" id="ARBA00004429"/>
    </source>
</evidence>
<keyword evidence="7 14" id="KW-0249">Electron transport</keyword>
<proteinExistence type="inferred from homology"/>
<feature type="topological domain" description="Cytoplasmic" evidence="14">
    <location>
        <begin position="1"/>
        <end position="9"/>
    </location>
</feature>
<gene>
    <name evidence="14" type="primary">dsbB</name>
    <name evidence="16" type="ORF">M5G11_09640</name>
</gene>
<evidence type="ECO:0000256" key="10">
    <source>
        <dbReference type="ARBA" id="ARBA00023136"/>
    </source>
</evidence>
<dbReference type="InterPro" id="IPR023380">
    <property type="entry name" value="DsbB-like_sf"/>
</dbReference>
<dbReference type="HAMAP" id="MF_00286">
    <property type="entry name" value="DsbB"/>
    <property type="match status" value="1"/>
</dbReference>
<dbReference type="Pfam" id="PF02600">
    <property type="entry name" value="DsbB"/>
    <property type="match status" value="1"/>
</dbReference>
<evidence type="ECO:0000256" key="8">
    <source>
        <dbReference type="ARBA" id="ARBA00022989"/>
    </source>
</evidence>
<comment type="function">
    <text evidence="14">Required for disulfide bond formation in some periplasmic proteins. Acts by oxidizing the DsbA protein.</text>
</comment>
<comment type="subcellular location">
    <subcellularLocation>
        <location evidence="1">Cell inner membrane</location>
        <topology evidence="1">Multi-pass membrane protein</topology>
    </subcellularLocation>
    <subcellularLocation>
        <location evidence="14">Cell membrane</location>
        <topology evidence="14">Multi-pass membrane protein</topology>
    </subcellularLocation>
</comment>
<dbReference type="Gene3D" id="1.20.1550.10">
    <property type="entry name" value="DsbB-like"/>
    <property type="match status" value="1"/>
</dbReference>
<evidence type="ECO:0000256" key="7">
    <source>
        <dbReference type="ARBA" id="ARBA00022982"/>
    </source>
</evidence>
<evidence type="ECO:0000256" key="15">
    <source>
        <dbReference type="SAM" id="Phobius"/>
    </source>
</evidence>
<evidence type="ECO:0000256" key="3">
    <source>
        <dbReference type="ARBA" id="ARBA00022448"/>
    </source>
</evidence>
<keyword evidence="5" id="KW-0997">Cell inner membrane</keyword>
<evidence type="ECO:0000256" key="4">
    <source>
        <dbReference type="ARBA" id="ARBA00022475"/>
    </source>
</evidence>
<dbReference type="InterPro" id="IPR003752">
    <property type="entry name" value="DiS_bond_form_DsbB/BdbC"/>
</dbReference>
<evidence type="ECO:0000256" key="13">
    <source>
        <dbReference type="ARBA" id="ARBA00023284"/>
    </source>
</evidence>
<keyword evidence="4 14" id="KW-1003">Cell membrane</keyword>
<dbReference type="PANTHER" id="PTHR36570:SF3">
    <property type="entry name" value="DISULFIDE BOND FORMATION PROTEIN B"/>
    <property type="match status" value="1"/>
</dbReference>
<keyword evidence="13 14" id="KW-0676">Redox-active center</keyword>
<evidence type="ECO:0000313" key="16">
    <source>
        <dbReference type="EMBL" id="MDD0990796.1"/>
    </source>
</evidence>
<accession>A0ABT5NRK1</accession>
<feature type="transmembrane region" description="Helical" evidence="15">
    <location>
        <begin position="70"/>
        <end position="89"/>
    </location>
</feature>
<dbReference type="InterPro" id="IPR050183">
    <property type="entry name" value="DsbB"/>
</dbReference>
<dbReference type="RefSeq" id="WP_273913117.1">
    <property type="nucleotide sequence ID" value="NZ_JAMDGX010000074.1"/>
</dbReference>
<keyword evidence="10 14" id="KW-0472">Membrane</keyword>
<feature type="topological domain" description="Cytoplasmic" evidence="14">
    <location>
        <begin position="162"/>
        <end position="168"/>
    </location>
</feature>
<evidence type="ECO:0000256" key="14">
    <source>
        <dbReference type="HAMAP-Rule" id="MF_00286"/>
    </source>
</evidence>
<keyword evidence="11 14" id="KW-1015">Disulfide bond</keyword>
<dbReference type="SUPFAM" id="SSF158442">
    <property type="entry name" value="DsbB-like"/>
    <property type="match status" value="1"/>
</dbReference>
<evidence type="ECO:0000256" key="11">
    <source>
        <dbReference type="ARBA" id="ARBA00023157"/>
    </source>
</evidence>
<dbReference type="InterPro" id="IPR022920">
    <property type="entry name" value="Disulphide_bond_form_DsbB"/>
</dbReference>
<comment type="caution">
    <text evidence="14">Lacks conserved residue(s) required for the propagation of feature annotation.</text>
</comment>
<dbReference type="EMBL" id="JAMDGY010000024">
    <property type="protein sequence ID" value="MDD0990796.1"/>
    <property type="molecule type" value="Genomic_DNA"/>
</dbReference>
<sequence length="168" mass="17703">MPLARLRSLFSVALVAALLVLGGAFYLEFALGLAPCPLCQTQRFFLGAFAIVCLWGALRPAAAPGARLSGGLALGLALAGALLAARQVWLQGRTLPGETECLHPLGYLIEHASLGELLEALLLGTRECVVMTWSFLDLSVPEWSLLAFLALAGLALTYLVSALDAGKR</sequence>